<feature type="domain" description="Radical SAM core" evidence="6">
    <location>
        <begin position="9"/>
        <end position="241"/>
    </location>
</feature>
<dbReference type="SFLD" id="SFLDG01082">
    <property type="entry name" value="B12-binding_domain_containing"/>
    <property type="match status" value="1"/>
</dbReference>
<dbReference type="SFLD" id="SFLDG01095">
    <property type="entry name" value="Uncharacterised_Radical_SAM_Su"/>
    <property type="match status" value="1"/>
</dbReference>
<dbReference type="OrthoDB" id="5470216at2"/>
<accession>A0A1I4SJZ5</accession>
<keyword evidence="8" id="KW-1185">Reference proteome</keyword>
<dbReference type="InterPro" id="IPR007197">
    <property type="entry name" value="rSAM"/>
</dbReference>
<dbReference type="SFLD" id="SFLDS00029">
    <property type="entry name" value="Radical_SAM"/>
    <property type="match status" value="1"/>
</dbReference>
<reference evidence="7 8" key="1">
    <citation type="submission" date="2016-10" db="EMBL/GenBank/DDBJ databases">
        <authorList>
            <person name="de Groot N.N."/>
        </authorList>
    </citation>
    <scope>NUCLEOTIDE SEQUENCE [LARGE SCALE GENOMIC DNA]</scope>
    <source>
        <strain evidence="7 8">DSM 9990</strain>
    </source>
</reference>
<dbReference type="PROSITE" id="PS51918">
    <property type="entry name" value="RADICAL_SAM"/>
    <property type="match status" value="1"/>
</dbReference>
<dbReference type="PANTHER" id="PTHR43409:SF4">
    <property type="entry name" value="RADICAL SAM SUPERFAMILY PROTEIN"/>
    <property type="match status" value="1"/>
</dbReference>
<dbReference type="CDD" id="cd01335">
    <property type="entry name" value="Radical_SAM"/>
    <property type="match status" value="1"/>
</dbReference>
<dbReference type="SMART" id="SM00729">
    <property type="entry name" value="Elp3"/>
    <property type="match status" value="1"/>
</dbReference>
<keyword evidence="5" id="KW-0411">Iron-sulfur</keyword>
<evidence type="ECO:0000313" key="7">
    <source>
        <dbReference type="EMBL" id="SFM64747.1"/>
    </source>
</evidence>
<sequence>MKYEGPIYRPPSEADSLLIQATVGCPHNKCTFCMVYKKGPKYRVRPVGEIKRDIDEAARIYGSRVKSLFLPAGNTIAMPTEQLAEVCEYARRVLPRLERITVYGSAQYICKKGFQEMKRLREAGLSRIHVGLESGHDLVLRRIKKGATRQQQIEAGLMVREAGIELSEYVILGIAGPELSEEHAVETASAINIISPDFVRLRTFVPKINTLMLHWIRKGKFKMLGPHGVLREARILIENINTRTKLFSDHYTNYLNLQGDLPCDIPAILATIDKALSWDESEFRPFFIGTQ</sequence>
<dbReference type="Gene3D" id="3.20.20.70">
    <property type="entry name" value="Aldolase class I"/>
    <property type="match status" value="1"/>
</dbReference>
<dbReference type="InterPro" id="IPR051198">
    <property type="entry name" value="BchE-like"/>
</dbReference>
<dbReference type="RefSeq" id="WP_093393946.1">
    <property type="nucleotide sequence ID" value="NZ_FOUU01000002.1"/>
</dbReference>
<dbReference type="EMBL" id="FOUU01000002">
    <property type="protein sequence ID" value="SFM64747.1"/>
    <property type="molecule type" value="Genomic_DNA"/>
</dbReference>
<proteinExistence type="predicted"/>
<organism evidence="7 8">
    <name type="scientific">Thermodesulforhabdus norvegica</name>
    <dbReference type="NCBI Taxonomy" id="39841"/>
    <lineage>
        <taxon>Bacteria</taxon>
        <taxon>Pseudomonadati</taxon>
        <taxon>Thermodesulfobacteriota</taxon>
        <taxon>Syntrophobacteria</taxon>
        <taxon>Syntrophobacterales</taxon>
        <taxon>Thermodesulforhabdaceae</taxon>
        <taxon>Thermodesulforhabdus</taxon>
    </lineage>
</organism>
<evidence type="ECO:0000256" key="3">
    <source>
        <dbReference type="ARBA" id="ARBA00022723"/>
    </source>
</evidence>
<dbReference type="InterPro" id="IPR058240">
    <property type="entry name" value="rSAM_sf"/>
</dbReference>
<dbReference type="InterPro" id="IPR013785">
    <property type="entry name" value="Aldolase_TIM"/>
</dbReference>
<evidence type="ECO:0000256" key="4">
    <source>
        <dbReference type="ARBA" id="ARBA00023004"/>
    </source>
</evidence>
<keyword evidence="4" id="KW-0408">Iron</keyword>
<dbReference type="InterPro" id="IPR006638">
    <property type="entry name" value="Elp3/MiaA/NifB-like_rSAM"/>
</dbReference>
<evidence type="ECO:0000256" key="2">
    <source>
        <dbReference type="ARBA" id="ARBA00022691"/>
    </source>
</evidence>
<dbReference type="GO" id="GO:0051536">
    <property type="term" value="F:iron-sulfur cluster binding"/>
    <property type="evidence" value="ECO:0007669"/>
    <property type="project" value="UniProtKB-KW"/>
</dbReference>
<dbReference type="PANTHER" id="PTHR43409">
    <property type="entry name" value="ANAEROBIC MAGNESIUM-PROTOPORPHYRIN IX MONOMETHYL ESTER CYCLASE-RELATED"/>
    <property type="match status" value="1"/>
</dbReference>
<dbReference type="SUPFAM" id="SSF102114">
    <property type="entry name" value="Radical SAM enzymes"/>
    <property type="match status" value="1"/>
</dbReference>
<gene>
    <name evidence="7" type="ORF">SAMN05660836_01005</name>
</gene>
<name>A0A1I4SJZ5_9BACT</name>
<evidence type="ECO:0000256" key="1">
    <source>
        <dbReference type="ARBA" id="ARBA00001966"/>
    </source>
</evidence>
<dbReference type="GO" id="GO:0046872">
    <property type="term" value="F:metal ion binding"/>
    <property type="evidence" value="ECO:0007669"/>
    <property type="project" value="UniProtKB-KW"/>
</dbReference>
<dbReference type="AlphaFoldDB" id="A0A1I4SJZ5"/>
<protein>
    <submittedName>
        <fullName evidence="7">Fe-S oxidoreductase</fullName>
    </submittedName>
</protein>
<keyword evidence="3" id="KW-0479">Metal-binding</keyword>
<keyword evidence="2" id="KW-0949">S-adenosyl-L-methionine</keyword>
<comment type="cofactor">
    <cofactor evidence="1">
        <name>[4Fe-4S] cluster</name>
        <dbReference type="ChEBI" id="CHEBI:49883"/>
    </cofactor>
</comment>
<evidence type="ECO:0000256" key="5">
    <source>
        <dbReference type="ARBA" id="ARBA00023014"/>
    </source>
</evidence>
<dbReference type="STRING" id="39841.SAMN05660836_01005"/>
<dbReference type="Pfam" id="PF04055">
    <property type="entry name" value="Radical_SAM"/>
    <property type="match status" value="1"/>
</dbReference>
<dbReference type="GO" id="GO:0003824">
    <property type="term" value="F:catalytic activity"/>
    <property type="evidence" value="ECO:0007669"/>
    <property type="project" value="InterPro"/>
</dbReference>
<evidence type="ECO:0000313" key="8">
    <source>
        <dbReference type="Proteomes" id="UP000199611"/>
    </source>
</evidence>
<dbReference type="Proteomes" id="UP000199611">
    <property type="component" value="Unassembled WGS sequence"/>
</dbReference>
<evidence type="ECO:0000259" key="6">
    <source>
        <dbReference type="PROSITE" id="PS51918"/>
    </source>
</evidence>